<dbReference type="InterPro" id="IPR000522">
    <property type="entry name" value="ABC_transptr_permease_BtuC"/>
</dbReference>
<evidence type="ECO:0000256" key="4">
    <source>
        <dbReference type="ARBA" id="ARBA00022475"/>
    </source>
</evidence>
<dbReference type="OrthoDB" id="9811721at2"/>
<evidence type="ECO:0000313" key="9">
    <source>
        <dbReference type="Proteomes" id="UP000279909"/>
    </source>
</evidence>
<dbReference type="GO" id="GO:0005886">
    <property type="term" value="C:plasma membrane"/>
    <property type="evidence" value="ECO:0007669"/>
    <property type="project" value="UniProtKB-SubCell"/>
</dbReference>
<evidence type="ECO:0000256" key="3">
    <source>
        <dbReference type="ARBA" id="ARBA00022448"/>
    </source>
</evidence>
<proteinExistence type="inferred from homology"/>
<organism evidence="8 9">
    <name type="scientific">Lysinibacillus halotolerans</name>
    <dbReference type="NCBI Taxonomy" id="1368476"/>
    <lineage>
        <taxon>Bacteria</taxon>
        <taxon>Bacillati</taxon>
        <taxon>Bacillota</taxon>
        <taxon>Bacilli</taxon>
        <taxon>Bacillales</taxon>
        <taxon>Bacillaceae</taxon>
        <taxon>Lysinibacillus</taxon>
    </lineage>
</organism>
<accession>A0A3M8HEC3</accession>
<dbReference type="AlphaFoldDB" id="A0A3M8HEC3"/>
<dbReference type="GO" id="GO:0022857">
    <property type="term" value="F:transmembrane transporter activity"/>
    <property type="evidence" value="ECO:0007669"/>
    <property type="project" value="InterPro"/>
</dbReference>
<keyword evidence="9" id="KW-1185">Reference proteome</keyword>
<dbReference type="FunFam" id="1.10.3470.10:FF:000001">
    <property type="entry name" value="Vitamin B12 ABC transporter permease BtuC"/>
    <property type="match status" value="1"/>
</dbReference>
<evidence type="ECO:0000256" key="5">
    <source>
        <dbReference type="ARBA" id="ARBA00022692"/>
    </source>
</evidence>
<evidence type="ECO:0000256" key="7">
    <source>
        <dbReference type="ARBA" id="ARBA00023136"/>
    </source>
</evidence>
<reference evidence="8 9" key="1">
    <citation type="journal article" date="2014" name="Int. J. Syst. Evol. Microbiol.">
        <title>Lysinibacillus halotolerans sp. nov., isolated from saline-alkaline soil.</title>
        <authorList>
            <person name="Kong D."/>
            <person name="Wang Y."/>
            <person name="Zhao B."/>
            <person name="Li Y."/>
            <person name="Song J."/>
            <person name="Zhai Y."/>
            <person name="Zhang C."/>
            <person name="Wang H."/>
            <person name="Chen X."/>
            <person name="Zhao B."/>
            <person name="Ruan Z."/>
        </authorList>
    </citation>
    <scope>NUCLEOTIDE SEQUENCE [LARGE SCALE GENOMIC DNA]</scope>
    <source>
        <strain evidence="8 9">MCCC 1A12703</strain>
    </source>
</reference>
<evidence type="ECO:0000256" key="2">
    <source>
        <dbReference type="ARBA" id="ARBA00007935"/>
    </source>
</evidence>
<dbReference type="EMBL" id="RHLQ01000005">
    <property type="protein sequence ID" value="RND00814.1"/>
    <property type="molecule type" value="Genomic_DNA"/>
</dbReference>
<comment type="similarity">
    <text evidence="2">Belongs to the binding-protein-dependent transport system permease family. FecCD subfamily.</text>
</comment>
<dbReference type="PANTHER" id="PTHR30472:SF58">
    <property type="entry name" value="IRON(3+)-HYDROXAMATE IMPORT SYSTEM PERMEASE PROTEIN FHUB"/>
    <property type="match status" value="1"/>
</dbReference>
<keyword evidence="7" id="KW-0472">Membrane</keyword>
<sequence length="334" mass="34804">MAERNLFIKIGSFLIGLIIILLAVILSIRFGANDITYSTIWKSIFQYDASDSNHILIHQLRIPRAIAAIFVGAALAVSGAIMQGVTRNALASPSIMGVTAGATFFVAIVFAIFRDPSYSAIVIGALVGAGLGVGLVFLFTSIAKGGITPVKLALAGSAITSLLSALSTAIGLKFDISKDMSYWYAGGLSSIQPIHVQIAVPLISGGIILAILLSRSISVASLGDEVAKGLGLKTNFVRILSTIAVLILTGTAVSIAGMIGFVGLIVPHIVRIIVGVDYRWIIPMSAIFGGALLLVADIVGRVINDPFETPAGAVTALIGVPFFLYLARKDGRGL</sequence>
<protein>
    <submittedName>
        <fullName evidence="8">Iron ABC transporter permease</fullName>
    </submittedName>
</protein>
<keyword evidence="3" id="KW-0813">Transport</keyword>
<keyword evidence="4" id="KW-1003">Cell membrane</keyword>
<dbReference type="GO" id="GO:0033214">
    <property type="term" value="P:siderophore-iron import into cell"/>
    <property type="evidence" value="ECO:0007669"/>
    <property type="project" value="TreeGrafter"/>
</dbReference>
<name>A0A3M8HEC3_9BACI</name>
<keyword evidence="5" id="KW-0812">Transmembrane</keyword>
<gene>
    <name evidence="8" type="ORF">EC501_03830</name>
</gene>
<dbReference type="Proteomes" id="UP000279909">
    <property type="component" value="Unassembled WGS sequence"/>
</dbReference>
<keyword evidence="6" id="KW-1133">Transmembrane helix</keyword>
<dbReference type="RefSeq" id="WP_122970969.1">
    <property type="nucleotide sequence ID" value="NZ_RHLQ01000005.1"/>
</dbReference>
<evidence type="ECO:0000313" key="8">
    <source>
        <dbReference type="EMBL" id="RND00814.1"/>
    </source>
</evidence>
<comment type="caution">
    <text evidence="8">The sequence shown here is derived from an EMBL/GenBank/DDBJ whole genome shotgun (WGS) entry which is preliminary data.</text>
</comment>
<dbReference type="Pfam" id="PF01032">
    <property type="entry name" value="FecCD"/>
    <property type="match status" value="1"/>
</dbReference>
<dbReference type="CDD" id="cd06550">
    <property type="entry name" value="TM_ABC_iron-siderophores_like"/>
    <property type="match status" value="1"/>
</dbReference>
<evidence type="ECO:0000256" key="6">
    <source>
        <dbReference type="ARBA" id="ARBA00022989"/>
    </source>
</evidence>
<comment type="subcellular location">
    <subcellularLocation>
        <location evidence="1">Cell membrane</location>
        <topology evidence="1">Multi-pass membrane protein</topology>
    </subcellularLocation>
</comment>
<dbReference type="Gene3D" id="1.10.3470.10">
    <property type="entry name" value="ABC transporter involved in vitamin B12 uptake, BtuC"/>
    <property type="match status" value="1"/>
</dbReference>
<dbReference type="InterPro" id="IPR037294">
    <property type="entry name" value="ABC_BtuC-like"/>
</dbReference>
<dbReference type="PANTHER" id="PTHR30472">
    <property type="entry name" value="FERRIC ENTEROBACTIN TRANSPORT SYSTEM PERMEASE PROTEIN"/>
    <property type="match status" value="1"/>
</dbReference>
<dbReference type="SUPFAM" id="SSF81345">
    <property type="entry name" value="ABC transporter involved in vitamin B12 uptake, BtuC"/>
    <property type="match status" value="1"/>
</dbReference>
<evidence type="ECO:0000256" key="1">
    <source>
        <dbReference type="ARBA" id="ARBA00004651"/>
    </source>
</evidence>